<dbReference type="Gene3D" id="3.30.70.360">
    <property type="match status" value="1"/>
</dbReference>
<dbReference type="PANTHER" id="PTHR11014:SF63">
    <property type="entry name" value="METALLOPEPTIDASE, PUTATIVE (AFU_ORTHOLOGUE AFUA_6G09600)-RELATED"/>
    <property type="match status" value="1"/>
</dbReference>
<name>A0A090Q404_9FLAO</name>
<dbReference type="InterPro" id="IPR017439">
    <property type="entry name" value="Amidohydrolase"/>
</dbReference>
<accession>A0A090Q404</accession>
<evidence type="ECO:0000313" key="3">
    <source>
        <dbReference type="Proteomes" id="UP000029221"/>
    </source>
</evidence>
<dbReference type="Pfam" id="PF01546">
    <property type="entry name" value="Peptidase_M20"/>
    <property type="match status" value="1"/>
</dbReference>
<dbReference type="SUPFAM" id="SSF53187">
    <property type="entry name" value="Zn-dependent exopeptidases"/>
    <property type="match status" value="1"/>
</dbReference>
<dbReference type="GO" id="GO:0050118">
    <property type="term" value="F:N-acetyldiaminopimelate deacetylase activity"/>
    <property type="evidence" value="ECO:0007669"/>
    <property type="project" value="UniProtKB-EC"/>
</dbReference>
<dbReference type="eggNOG" id="COG1473">
    <property type="taxonomic scope" value="Bacteria"/>
</dbReference>
<dbReference type="AlphaFoldDB" id="A0A090Q404"/>
<comment type="caution">
    <text evidence="2">The sequence shown here is derived from an EMBL/GenBank/DDBJ whole genome shotgun (WGS) entry which is preliminary data.</text>
</comment>
<evidence type="ECO:0000256" key="1">
    <source>
        <dbReference type="ARBA" id="ARBA00022801"/>
    </source>
</evidence>
<dbReference type="Gene3D" id="3.40.630.10">
    <property type="entry name" value="Zn peptidases"/>
    <property type="match status" value="1"/>
</dbReference>
<dbReference type="STRING" id="319236.BST91_03580"/>
<dbReference type="PANTHER" id="PTHR11014">
    <property type="entry name" value="PEPTIDASE M20 FAMILY MEMBER"/>
    <property type="match status" value="1"/>
</dbReference>
<dbReference type="Proteomes" id="UP000029221">
    <property type="component" value="Unassembled WGS sequence"/>
</dbReference>
<dbReference type="EC" id="3.5.1.47" evidence="2"/>
<gene>
    <name evidence="2" type="ORF">JCM19294_1226</name>
</gene>
<proteinExistence type="predicted"/>
<reference evidence="2" key="1">
    <citation type="journal article" date="2014" name="Genome Announc.">
        <title>Draft Genome Sequences of Marine Flavobacterium Nonlabens Strains NR17, NR24, NR27, NR32, NR33, and Ara13.</title>
        <authorList>
            <person name="Nakanishi M."/>
            <person name="Meirelles P."/>
            <person name="Suzuki R."/>
            <person name="Takatani N."/>
            <person name="Mino S."/>
            <person name="Suda W."/>
            <person name="Oshima K."/>
            <person name="Hattori M."/>
            <person name="Ohkuma M."/>
            <person name="Hosokawa M."/>
            <person name="Miyashita K."/>
            <person name="Thompson F.L."/>
            <person name="Niwa A."/>
            <person name="Sawabe T."/>
            <person name="Sawabe T."/>
        </authorList>
    </citation>
    <scope>NUCLEOTIDE SEQUENCE [LARGE SCALE GENOMIC DNA]</scope>
    <source>
        <strain evidence="2">JCM 19294</strain>
    </source>
</reference>
<dbReference type="EMBL" id="BBML01000003">
    <property type="protein sequence ID" value="GAK96917.1"/>
    <property type="molecule type" value="Genomic_DNA"/>
</dbReference>
<evidence type="ECO:0000313" key="2">
    <source>
        <dbReference type="EMBL" id="GAK96917.1"/>
    </source>
</evidence>
<organism evidence="2 3">
    <name type="scientific">Nonlabens tegetincola</name>
    <dbReference type="NCBI Taxonomy" id="323273"/>
    <lineage>
        <taxon>Bacteria</taxon>
        <taxon>Pseudomonadati</taxon>
        <taxon>Bacteroidota</taxon>
        <taxon>Flavobacteriia</taxon>
        <taxon>Flavobacteriales</taxon>
        <taxon>Flavobacteriaceae</taxon>
        <taxon>Nonlabens</taxon>
    </lineage>
</organism>
<protein>
    <submittedName>
        <fullName evidence="2">N-acetyl-L,L-diaminopimelate deacetylase</fullName>
        <ecNumber evidence="2">3.5.1.47</ecNumber>
    </submittedName>
</protein>
<keyword evidence="3" id="KW-1185">Reference proteome</keyword>
<sequence length="280" mass="31688">MHKEQLVGTYYFVFQPAEETITGAKAMLEDGLLEVIQPDEFYALHMTPFPVGTVAVKPNEIYAHYKKIVLGLHTQDSSKINAATSYFKQLQNVTDERFGTDSSFEDATIGIVGSSSIYKNYTYLESPVKVQKLQDSTTLSAYISFSNAEELEQGRQKMDSLFKNGALQDVYKYHRIEPVSYVIKNHPETTKEAMQFLSNHYEDALTELSGSFPGGRSDDFALFQEEIPGTYFFMGASNFEQNIIAMPHTPIFQVDESVIEYGVRYFSTLLAARANYENIN</sequence>
<dbReference type="InterPro" id="IPR002933">
    <property type="entry name" value="Peptidase_M20"/>
</dbReference>
<keyword evidence="1 2" id="KW-0378">Hydrolase</keyword>